<proteinExistence type="predicted"/>
<accession>A0ACC2I5P3</accession>
<sequence length="363" mass="39133">MCLRVDGDLEWCLHGEVKIPGAWAPSSCTNLESCMTLRILHTPNLRTRLLPRSNAGDLFSALTTSAVTPALFDRKPASLSAAAVMGAWGYGLFQSDHDYDTLSELGHEMGLTKLEEELQAAAKAAGKSKGEVNDIELSIYGGGSHPDIVRKHLDSGVLVDLIKVKEAKLLSIPSGSPDQELEYALRDPSYGYVLLGACAMTLGCQLPEPYIAMLKVVYTEGGLMPDALKQMRKALFGSGGYNNGEPYDFKSKNLIETANSREPSERKVNALGFVPMNVLSPGGFFNTGMGNSTDSAVMKELRNKLHSPGTCAGCSALCGQGGAALLQCVRCKDRRYCSVQCQKKHWKIHKKLCQAGKLGLMGV</sequence>
<evidence type="ECO:0000313" key="2">
    <source>
        <dbReference type="Proteomes" id="UP001153331"/>
    </source>
</evidence>
<organism evidence="1 2">
    <name type="scientific">Boeremia exigua</name>
    <dbReference type="NCBI Taxonomy" id="749465"/>
    <lineage>
        <taxon>Eukaryota</taxon>
        <taxon>Fungi</taxon>
        <taxon>Dikarya</taxon>
        <taxon>Ascomycota</taxon>
        <taxon>Pezizomycotina</taxon>
        <taxon>Dothideomycetes</taxon>
        <taxon>Pleosporomycetidae</taxon>
        <taxon>Pleosporales</taxon>
        <taxon>Pleosporineae</taxon>
        <taxon>Didymellaceae</taxon>
        <taxon>Boeremia</taxon>
    </lineage>
</organism>
<protein>
    <submittedName>
        <fullName evidence="1">Uncharacterized protein</fullName>
    </submittedName>
</protein>
<name>A0ACC2I5P3_9PLEO</name>
<gene>
    <name evidence="1" type="ORF">OPT61_g6526</name>
</gene>
<reference evidence="1" key="1">
    <citation type="submission" date="2022-11" db="EMBL/GenBank/DDBJ databases">
        <title>Genome Sequence of Boeremia exigua.</title>
        <authorList>
            <person name="Buettner E."/>
        </authorList>
    </citation>
    <scope>NUCLEOTIDE SEQUENCE</scope>
    <source>
        <strain evidence="1">CU02</strain>
    </source>
</reference>
<comment type="caution">
    <text evidence="1">The sequence shown here is derived from an EMBL/GenBank/DDBJ whole genome shotgun (WGS) entry which is preliminary data.</text>
</comment>
<evidence type="ECO:0000313" key="1">
    <source>
        <dbReference type="EMBL" id="KAJ8110692.1"/>
    </source>
</evidence>
<dbReference type="Proteomes" id="UP001153331">
    <property type="component" value="Unassembled WGS sequence"/>
</dbReference>
<dbReference type="EMBL" id="JAPHNI010000474">
    <property type="protein sequence ID" value="KAJ8110692.1"/>
    <property type="molecule type" value="Genomic_DNA"/>
</dbReference>
<keyword evidence="2" id="KW-1185">Reference proteome</keyword>